<keyword evidence="3" id="KW-1185">Reference proteome</keyword>
<evidence type="ECO:0000256" key="1">
    <source>
        <dbReference type="SAM" id="MobiDB-lite"/>
    </source>
</evidence>
<comment type="caution">
    <text evidence="2">The sequence shown here is derived from an EMBL/GenBank/DDBJ whole genome shotgun (WGS) entry which is preliminary data.</text>
</comment>
<evidence type="ECO:0000313" key="3">
    <source>
        <dbReference type="Proteomes" id="UP000187085"/>
    </source>
</evidence>
<dbReference type="AlphaFoldDB" id="A0A1R1L7F3"/>
<dbReference type="Pfam" id="PF13618">
    <property type="entry name" value="Gluconate_2-dh3"/>
    <property type="match status" value="1"/>
</dbReference>
<reference evidence="2 3" key="1">
    <citation type="submission" date="2016-12" db="EMBL/GenBank/DDBJ databases">
        <title>Draft genome of Tersicoccus phoenicis 1P05MA.</title>
        <authorList>
            <person name="Nakajima Y."/>
            <person name="Yoshizawa S."/>
            <person name="Nakamura K."/>
            <person name="Ogura Y."/>
            <person name="Hayashi T."/>
            <person name="Kogure K."/>
        </authorList>
    </citation>
    <scope>NUCLEOTIDE SEQUENCE [LARGE SCALE GENOMIC DNA]</scope>
    <source>
        <strain evidence="2 3">1p05MA</strain>
    </source>
</reference>
<sequence length="231" mass="25881">MTRDRLQLPLSDAAGGHRYPGFDSAAQAPHWDEATRDVVLARLGDPPPLSFFTPDEARTARALFIQLLDQSESDEERVPVLNLVDARLAANQTDGWYYADLPPDRKAWQETLAALDAQTREQHGCPFADATGAVQRDLLQGILTADRWRDYPAKQVWSLWTRYACTAFYSHPSAWDEIGFAGPAYPRGYKNIGVDALEPFEQRDVRPQQDPLDRSAEIEKRAEAAQKGGRG</sequence>
<dbReference type="STRING" id="554083.BKD30_12675"/>
<name>A0A1R1L7F3_9MICC</name>
<evidence type="ECO:0008006" key="4">
    <source>
        <dbReference type="Google" id="ProtNLM"/>
    </source>
</evidence>
<gene>
    <name evidence="2" type="ORF">BKD30_12675</name>
</gene>
<accession>A0A1R1L7F3</accession>
<evidence type="ECO:0000313" key="2">
    <source>
        <dbReference type="EMBL" id="OMH23468.1"/>
    </source>
</evidence>
<feature type="compositionally biased region" description="Basic and acidic residues" evidence="1">
    <location>
        <begin position="200"/>
        <end position="224"/>
    </location>
</feature>
<feature type="region of interest" description="Disordered" evidence="1">
    <location>
        <begin position="200"/>
        <end position="231"/>
    </location>
</feature>
<dbReference type="Proteomes" id="UP000187085">
    <property type="component" value="Unassembled WGS sequence"/>
</dbReference>
<dbReference type="RefSeq" id="WP_076705126.1">
    <property type="nucleotide sequence ID" value="NZ_MRDE01000074.1"/>
</dbReference>
<dbReference type="InterPro" id="IPR027056">
    <property type="entry name" value="Gluconate_2DH_su3"/>
</dbReference>
<organism evidence="2 3">
    <name type="scientific">Tersicoccus phoenicis</name>
    <dbReference type="NCBI Taxonomy" id="554083"/>
    <lineage>
        <taxon>Bacteria</taxon>
        <taxon>Bacillati</taxon>
        <taxon>Actinomycetota</taxon>
        <taxon>Actinomycetes</taxon>
        <taxon>Micrococcales</taxon>
        <taxon>Micrococcaceae</taxon>
        <taxon>Tersicoccus</taxon>
    </lineage>
</organism>
<dbReference type="EMBL" id="MRDE01000074">
    <property type="protein sequence ID" value="OMH23468.1"/>
    <property type="molecule type" value="Genomic_DNA"/>
</dbReference>
<protein>
    <recommendedName>
        <fullName evidence="4">Gluconate 2-dehydrogenase</fullName>
    </recommendedName>
</protein>
<proteinExistence type="predicted"/>